<dbReference type="Gene3D" id="1.10.150.50">
    <property type="entry name" value="Transcription Factor, Ets-1"/>
    <property type="match status" value="1"/>
</dbReference>
<accession>A0AAW2YRB8</accession>
<dbReference type="PANTHER" id="PTHR46093:SF18">
    <property type="entry name" value="FIBRONECTIN TYPE-III DOMAIN-CONTAINING PROTEIN"/>
    <property type="match status" value="1"/>
</dbReference>
<gene>
    <name evidence="5" type="ORF">AKO1_008313</name>
</gene>
<feature type="region of interest" description="Disordered" evidence="3">
    <location>
        <begin position="415"/>
        <end position="459"/>
    </location>
</feature>
<dbReference type="AlphaFoldDB" id="A0AAW2YRB8"/>
<feature type="region of interest" description="Disordered" evidence="3">
    <location>
        <begin position="576"/>
        <end position="603"/>
    </location>
</feature>
<evidence type="ECO:0000256" key="2">
    <source>
        <dbReference type="ARBA" id="ARBA00022737"/>
    </source>
</evidence>
<dbReference type="SUPFAM" id="SSF117281">
    <property type="entry name" value="Kelch motif"/>
    <property type="match status" value="1"/>
</dbReference>
<dbReference type="PROSITE" id="PS50105">
    <property type="entry name" value="SAM_DOMAIN"/>
    <property type="match status" value="1"/>
</dbReference>
<feature type="compositionally biased region" description="Polar residues" evidence="3">
    <location>
        <begin position="581"/>
        <end position="598"/>
    </location>
</feature>
<reference evidence="5 6" key="1">
    <citation type="submission" date="2024-03" db="EMBL/GenBank/DDBJ databases">
        <title>The Acrasis kona genome and developmental transcriptomes reveal deep origins of eukaryotic multicellular pathways.</title>
        <authorList>
            <person name="Sheikh S."/>
            <person name="Fu C.-J."/>
            <person name="Brown M.W."/>
            <person name="Baldauf S.L."/>
        </authorList>
    </citation>
    <scope>NUCLEOTIDE SEQUENCE [LARGE SCALE GENOMIC DNA]</scope>
    <source>
        <strain evidence="5 6">ATCC MYA-3509</strain>
    </source>
</reference>
<name>A0AAW2YRB8_9EUKA</name>
<dbReference type="Pfam" id="PF00536">
    <property type="entry name" value="SAM_1"/>
    <property type="match status" value="1"/>
</dbReference>
<dbReference type="Proteomes" id="UP001431209">
    <property type="component" value="Unassembled WGS sequence"/>
</dbReference>
<dbReference type="SUPFAM" id="SSF47769">
    <property type="entry name" value="SAM/Pointed domain"/>
    <property type="match status" value="1"/>
</dbReference>
<dbReference type="InterPro" id="IPR011043">
    <property type="entry name" value="Gal_Oxase/kelch_b-propeller"/>
</dbReference>
<dbReference type="SMART" id="SM00454">
    <property type="entry name" value="SAM"/>
    <property type="match status" value="1"/>
</dbReference>
<keyword evidence="1" id="KW-0880">Kelch repeat</keyword>
<dbReference type="SUPFAM" id="SSF50965">
    <property type="entry name" value="Galactose oxidase, central domain"/>
    <property type="match status" value="1"/>
</dbReference>
<evidence type="ECO:0000259" key="4">
    <source>
        <dbReference type="PROSITE" id="PS50105"/>
    </source>
</evidence>
<sequence length="695" mass="77980">MLSDCQLFDLVENEWIPQEMFGRVPTPRAGHTCTVLPNTLNHRNQVLLMGGGNGQHYLPLAKDDIHVLDVDSMTWSQPHVGTRVKLYIKDDLIVNDDIINDASRHLSPQQSTKQESITDQDEEFSILIGTQTAEIHHIGFGTPSHNASLRIDSSPVVTTVKDVYPAPRSRHTAVVCSNSRVILFGGGGKNKIFDDLWILDVAKMEWYKPPHESKHPNRPSCRWGHTATVIGDKMYVFGGVFDSKMLNDLYELDTNTFEWRQITLPKYELSPAPRAAHTTTAVHGRYLFILWGGDDDKFLDDLYVYDLQKNIGKRLTFKTPKARCAHSALLFETNGVIYVFGGGNGNIRFKELYMLETEIAIKKCGFEVVSKSTLPSSSITPSPTLPPRVTSPPSSNNYVLVRTEVKVDNGVNNFVIPPPPPPPPINNIQNRPFKTRRRRNSSRRFDEPPFAKSLASGSDGYSLKDSKEVTNWLLGIGMSRYVTAFVNEEIDMDCLSSITDCDLFRMGITKIGPRRKILNSIKELFNDDVPSDAGSMCDHRDDALAHSINSLAITVEGLKESINVMHCNMQTMMHLQQQLQASSTNNNSPRSPVKTSLHPQHELPRQKFELNEIVSSPSSIQSCQQTSKPKPQKVKRKKSIAQKDEDVAPEKNSPESLINEYLGEVVKGSSWYEISKAEEEENRRLSSCGEDPHDA</sequence>
<feature type="compositionally biased region" description="Low complexity" evidence="3">
    <location>
        <begin position="373"/>
        <end position="382"/>
    </location>
</feature>
<keyword evidence="2" id="KW-0677">Repeat</keyword>
<feature type="compositionally biased region" description="Basic residues" evidence="3">
    <location>
        <begin position="630"/>
        <end position="640"/>
    </location>
</feature>
<dbReference type="EMBL" id="JAOPGA020000460">
    <property type="protein sequence ID" value="KAL0478687.1"/>
    <property type="molecule type" value="Genomic_DNA"/>
</dbReference>
<feature type="compositionally biased region" description="Basic residues" evidence="3">
    <location>
        <begin position="433"/>
        <end position="442"/>
    </location>
</feature>
<dbReference type="PANTHER" id="PTHR46093">
    <property type="entry name" value="ACYL-COA-BINDING DOMAIN-CONTAINING PROTEIN 5"/>
    <property type="match status" value="1"/>
</dbReference>
<evidence type="ECO:0000313" key="6">
    <source>
        <dbReference type="Proteomes" id="UP001431209"/>
    </source>
</evidence>
<proteinExistence type="predicted"/>
<feature type="compositionally biased region" description="Polar residues" evidence="3">
    <location>
        <begin position="615"/>
        <end position="627"/>
    </location>
</feature>
<comment type="caution">
    <text evidence="5">The sequence shown here is derived from an EMBL/GenBank/DDBJ whole genome shotgun (WGS) entry which is preliminary data.</text>
</comment>
<dbReference type="CDD" id="cd09487">
    <property type="entry name" value="SAM_superfamily"/>
    <property type="match status" value="1"/>
</dbReference>
<dbReference type="InterPro" id="IPR001660">
    <property type="entry name" value="SAM"/>
</dbReference>
<dbReference type="InterPro" id="IPR015915">
    <property type="entry name" value="Kelch-typ_b-propeller"/>
</dbReference>
<feature type="compositionally biased region" description="Basic and acidic residues" evidence="3">
    <location>
        <begin position="641"/>
        <end position="653"/>
    </location>
</feature>
<feature type="domain" description="SAM" evidence="4">
    <location>
        <begin position="464"/>
        <end position="527"/>
    </location>
</feature>
<dbReference type="InterPro" id="IPR013761">
    <property type="entry name" value="SAM/pointed_sf"/>
</dbReference>
<feature type="compositionally biased region" description="Pro residues" evidence="3">
    <location>
        <begin position="416"/>
        <end position="425"/>
    </location>
</feature>
<dbReference type="Pfam" id="PF24681">
    <property type="entry name" value="Kelch_KLHDC2_KLHL20_DRC7"/>
    <property type="match status" value="1"/>
</dbReference>
<keyword evidence="6" id="KW-1185">Reference proteome</keyword>
<protein>
    <recommendedName>
        <fullName evidence="4">SAM domain-containing protein</fullName>
    </recommendedName>
</protein>
<feature type="region of interest" description="Disordered" evidence="3">
    <location>
        <begin position="373"/>
        <end position="394"/>
    </location>
</feature>
<evidence type="ECO:0000256" key="1">
    <source>
        <dbReference type="ARBA" id="ARBA00022441"/>
    </source>
</evidence>
<evidence type="ECO:0000313" key="5">
    <source>
        <dbReference type="EMBL" id="KAL0478687.1"/>
    </source>
</evidence>
<feature type="region of interest" description="Disordered" evidence="3">
    <location>
        <begin position="615"/>
        <end position="656"/>
    </location>
</feature>
<dbReference type="Gene3D" id="2.120.10.80">
    <property type="entry name" value="Kelch-type beta propeller"/>
    <property type="match status" value="2"/>
</dbReference>
<evidence type="ECO:0000256" key="3">
    <source>
        <dbReference type="SAM" id="MobiDB-lite"/>
    </source>
</evidence>
<organism evidence="5 6">
    <name type="scientific">Acrasis kona</name>
    <dbReference type="NCBI Taxonomy" id="1008807"/>
    <lineage>
        <taxon>Eukaryota</taxon>
        <taxon>Discoba</taxon>
        <taxon>Heterolobosea</taxon>
        <taxon>Tetramitia</taxon>
        <taxon>Eutetramitia</taxon>
        <taxon>Acrasidae</taxon>
        <taxon>Acrasis</taxon>
    </lineage>
</organism>